<dbReference type="Gene3D" id="3.40.30.10">
    <property type="entry name" value="Glutaredoxin"/>
    <property type="match status" value="1"/>
</dbReference>
<proteinExistence type="predicted"/>
<dbReference type="PROSITE" id="PS51318">
    <property type="entry name" value="TAT"/>
    <property type="match status" value="1"/>
</dbReference>
<dbReference type="PANTHER" id="PTHR42852">
    <property type="entry name" value="THIOL:DISULFIDE INTERCHANGE PROTEIN DSBE"/>
    <property type="match status" value="1"/>
</dbReference>
<dbReference type="AlphaFoldDB" id="A0A0G3BP94"/>
<dbReference type="PROSITE" id="PS00194">
    <property type="entry name" value="THIOREDOXIN_1"/>
    <property type="match status" value="1"/>
</dbReference>
<dbReference type="InterPro" id="IPR013740">
    <property type="entry name" value="Redoxin"/>
</dbReference>
<sequence length="184" mass="19530">MPPSRRQFSAALGLAAVGLTAGVPGPASAQVQVRPWPADRPTPPLALRDLQGRTVALAPFRGKVMVLNFWASWCEPCVAEMPSLLRLAERGAAQGLAVLAVNYQEGDAKIRSFLDTVLGEVPDALPVLLDRDGAAARAWTPRVFPSTVLIDRNGRPHTTVVGELDWTGAKADTLLAPLLAAAPR</sequence>
<dbReference type="Pfam" id="PF08534">
    <property type="entry name" value="Redoxin"/>
    <property type="match status" value="1"/>
</dbReference>
<evidence type="ECO:0000256" key="4">
    <source>
        <dbReference type="SAM" id="SignalP"/>
    </source>
</evidence>
<dbReference type="InterPro" id="IPR017937">
    <property type="entry name" value="Thioredoxin_CS"/>
</dbReference>
<keyword evidence="3" id="KW-0676">Redox-active center</keyword>
<feature type="signal peptide" evidence="4">
    <location>
        <begin position="1"/>
        <end position="29"/>
    </location>
</feature>
<feature type="chain" id="PRO_5002551950" evidence="4">
    <location>
        <begin position="30"/>
        <end position="184"/>
    </location>
</feature>
<keyword evidence="4" id="KW-0732">Signal</keyword>
<protein>
    <submittedName>
        <fullName evidence="6">Thioredoxin family protein</fullName>
    </submittedName>
</protein>
<evidence type="ECO:0000256" key="2">
    <source>
        <dbReference type="ARBA" id="ARBA00022748"/>
    </source>
</evidence>
<name>A0A0G3BP94_9BURK</name>
<comment type="subcellular location">
    <subcellularLocation>
        <location evidence="1">Cell envelope</location>
    </subcellularLocation>
</comment>
<dbReference type="InterPro" id="IPR036249">
    <property type="entry name" value="Thioredoxin-like_sf"/>
</dbReference>
<dbReference type="PROSITE" id="PS51352">
    <property type="entry name" value="THIOREDOXIN_2"/>
    <property type="match status" value="1"/>
</dbReference>
<evidence type="ECO:0000313" key="7">
    <source>
        <dbReference type="Proteomes" id="UP000035352"/>
    </source>
</evidence>
<dbReference type="OrthoDB" id="9811352at2"/>
<keyword evidence="2" id="KW-0201">Cytochrome c-type biogenesis</keyword>
<dbReference type="GO" id="GO:0030313">
    <property type="term" value="C:cell envelope"/>
    <property type="evidence" value="ECO:0007669"/>
    <property type="project" value="UniProtKB-SubCell"/>
</dbReference>
<evidence type="ECO:0000256" key="1">
    <source>
        <dbReference type="ARBA" id="ARBA00004196"/>
    </source>
</evidence>
<feature type="domain" description="Thioredoxin" evidence="5">
    <location>
        <begin position="36"/>
        <end position="183"/>
    </location>
</feature>
<dbReference type="GO" id="GO:0015036">
    <property type="term" value="F:disulfide oxidoreductase activity"/>
    <property type="evidence" value="ECO:0007669"/>
    <property type="project" value="UniProtKB-ARBA"/>
</dbReference>
<dbReference type="STRING" id="413882.AAW51_1684"/>
<dbReference type="GO" id="GO:0017004">
    <property type="term" value="P:cytochrome complex assembly"/>
    <property type="evidence" value="ECO:0007669"/>
    <property type="project" value="UniProtKB-KW"/>
</dbReference>
<dbReference type="KEGG" id="pbh:AAW51_1684"/>
<dbReference type="InterPro" id="IPR006311">
    <property type="entry name" value="TAT_signal"/>
</dbReference>
<evidence type="ECO:0000256" key="3">
    <source>
        <dbReference type="ARBA" id="ARBA00023284"/>
    </source>
</evidence>
<dbReference type="SUPFAM" id="SSF52833">
    <property type="entry name" value="Thioredoxin-like"/>
    <property type="match status" value="1"/>
</dbReference>
<accession>A0A0G3BP94</accession>
<gene>
    <name evidence="6" type="ORF">AAW51_1684</name>
</gene>
<dbReference type="Proteomes" id="UP000035352">
    <property type="component" value="Chromosome"/>
</dbReference>
<reference evidence="6 7" key="1">
    <citation type="submission" date="2015-05" db="EMBL/GenBank/DDBJ databases">
        <authorList>
            <person name="Tang B."/>
            <person name="Yu Y."/>
        </authorList>
    </citation>
    <scope>NUCLEOTIDE SEQUENCE [LARGE SCALE GENOMIC DNA]</scope>
    <source>
        <strain evidence="6 7">DSM 7029</strain>
    </source>
</reference>
<keyword evidence="7" id="KW-1185">Reference proteome</keyword>
<evidence type="ECO:0000259" key="5">
    <source>
        <dbReference type="PROSITE" id="PS51352"/>
    </source>
</evidence>
<dbReference type="EMBL" id="CP011371">
    <property type="protein sequence ID" value="AKJ28375.1"/>
    <property type="molecule type" value="Genomic_DNA"/>
</dbReference>
<dbReference type="InterPro" id="IPR050553">
    <property type="entry name" value="Thioredoxin_ResA/DsbE_sf"/>
</dbReference>
<dbReference type="InterPro" id="IPR013766">
    <property type="entry name" value="Thioredoxin_domain"/>
</dbReference>
<dbReference type="PANTHER" id="PTHR42852:SF18">
    <property type="entry name" value="CHROMOSOME UNDETERMINED SCAFFOLD_47, WHOLE GENOME SHOTGUN SEQUENCE"/>
    <property type="match status" value="1"/>
</dbReference>
<dbReference type="CDD" id="cd02966">
    <property type="entry name" value="TlpA_like_family"/>
    <property type="match status" value="1"/>
</dbReference>
<dbReference type="RefSeq" id="WP_047197581.1">
    <property type="nucleotide sequence ID" value="NZ_CP011371.1"/>
</dbReference>
<evidence type="ECO:0000313" key="6">
    <source>
        <dbReference type="EMBL" id="AKJ28375.1"/>
    </source>
</evidence>
<organism evidence="6 7">
    <name type="scientific">Caldimonas brevitalea</name>
    <dbReference type="NCBI Taxonomy" id="413882"/>
    <lineage>
        <taxon>Bacteria</taxon>
        <taxon>Pseudomonadati</taxon>
        <taxon>Pseudomonadota</taxon>
        <taxon>Betaproteobacteria</taxon>
        <taxon>Burkholderiales</taxon>
        <taxon>Sphaerotilaceae</taxon>
        <taxon>Caldimonas</taxon>
    </lineage>
</organism>